<name>X0VWV2_9ZZZZ</name>
<organism evidence="1">
    <name type="scientific">marine sediment metagenome</name>
    <dbReference type="NCBI Taxonomy" id="412755"/>
    <lineage>
        <taxon>unclassified sequences</taxon>
        <taxon>metagenomes</taxon>
        <taxon>ecological metagenomes</taxon>
    </lineage>
</organism>
<protein>
    <submittedName>
        <fullName evidence="1">Uncharacterized protein</fullName>
    </submittedName>
</protein>
<dbReference type="AlphaFoldDB" id="X0VWV2"/>
<feature type="non-terminal residue" evidence="1">
    <location>
        <position position="256"/>
    </location>
</feature>
<evidence type="ECO:0000313" key="1">
    <source>
        <dbReference type="EMBL" id="GAG22790.1"/>
    </source>
</evidence>
<gene>
    <name evidence="1" type="ORF">S01H1_56966</name>
</gene>
<feature type="non-terminal residue" evidence="1">
    <location>
        <position position="1"/>
    </location>
</feature>
<accession>X0VWV2</accession>
<reference evidence="1" key="1">
    <citation type="journal article" date="2014" name="Front. Microbiol.">
        <title>High frequency of phylogenetically diverse reductive dehalogenase-homologous genes in deep subseafloor sedimentary metagenomes.</title>
        <authorList>
            <person name="Kawai M."/>
            <person name="Futagami T."/>
            <person name="Toyoda A."/>
            <person name="Takaki Y."/>
            <person name="Nishi S."/>
            <person name="Hori S."/>
            <person name="Arai W."/>
            <person name="Tsubouchi T."/>
            <person name="Morono Y."/>
            <person name="Uchiyama I."/>
            <person name="Ito T."/>
            <person name="Fujiyama A."/>
            <person name="Inagaki F."/>
            <person name="Takami H."/>
        </authorList>
    </citation>
    <scope>NUCLEOTIDE SEQUENCE</scope>
    <source>
        <strain evidence="1">Expedition CK06-06</strain>
    </source>
</reference>
<dbReference type="EMBL" id="BARS01037129">
    <property type="protein sequence ID" value="GAG22790.1"/>
    <property type="molecule type" value="Genomic_DNA"/>
</dbReference>
<sequence length="256" mass="28735">TPKAVRKDNAVASTANVPCEGYPEITLVVGIDEDSARIWQHTWPTWMRFKPWLGELPLIVVHDSSLCPETMGLKFLEEHPKVRFATFNATEASTSGEQLLSALISYPAELVETPWHLKLDPEAVACGNGPLVDPESFQPDTKDRLHAIIAHSWGYIKPADTMTQLDDWADTVPGLQEHPRLEIPFDPNDSRIKLPTIASWCVIANTAWTREIAQFTPQPLPVSSYATYIHYCAQRQGQSVKRVKMKDYGWDHSFGG</sequence>
<proteinExistence type="predicted"/>
<comment type="caution">
    <text evidence="1">The sequence shown here is derived from an EMBL/GenBank/DDBJ whole genome shotgun (WGS) entry which is preliminary data.</text>
</comment>